<evidence type="ECO:0008006" key="4">
    <source>
        <dbReference type="Google" id="ProtNLM"/>
    </source>
</evidence>
<proteinExistence type="predicted"/>
<protein>
    <recommendedName>
        <fullName evidence="4">C1q domain-containing protein</fullName>
    </recommendedName>
</protein>
<accession>A0ABU5EN99</accession>
<dbReference type="RefSeq" id="WP_320556099.1">
    <property type="nucleotide sequence ID" value="NZ_JAXDAE010000010.1"/>
</dbReference>
<keyword evidence="1" id="KW-0732">Signal</keyword>
<evidence type="ECO:0000313" key="2">
    <source>
        <dbReference type="EMBL" id="MDY2587743.1"/>
    </source>
</evidence>
<dbReference type="SUPFAM" id="SSF49842">
    <property type="entry name" value="TNF-like"/>
    <property type="match status" value="1"/>
</dbReference>
<reference evidence="2 3" key="1">
    <citation type="submission" date="2023-11" db="EMBL/GenBank/DDBJ databases">
        <title>Winogradskyella pelagius sp. nov., isolated from coastal sediment.</title>
        <authorList>
            <person name="Li F."/>
        </authorList>
    </citation>
    <scope>NUCLEOTIDE SEQUENCE [LARGE SCALE GENOMIC DNA]</scope>
    <source>
        <strain evidence="2 3">KCTC 23502</strain>
    </source>
</reference>
<name>A0ABU5EN99_9FLAO</name>
<dbReference type="Gene3D" id="2.60.120.40">
    <property type="match status" value="1"/>
</dbReference>
<feature type="signal peptide" evidence="1">
    <location>
        <begin position="1"/>
        <end position="18"/>
    </location>
</feature>
<keyword evidence="3" id="KW-1185">Reference proteome</keyword>
<comment type="caution">
    <text evidence="2">The sequence shown here is derived from an EMBL/GenBank/DDBJ whole genome shotgun (WGS) entry which is preliminary data.</text>
</comment>
<evidence type="ECO:0000313" key="3">
    <source>
        <dbReference type="Proteomes" id="UP001285855"/>
    </source>
</evidence>
<gene>
    <name evidence="2" type="ORF">SNF14_10355</name>
</gene>
<dbReference type="EMBL" id="JAXDAE010000010">
    <property type="protein sequence ID" value="MDY2587743.1"/>
    <property type="molecule type" value="Genomic_DNA"/>
</dbReference>
<dbReference type="Proteomes" id="UP001285855">
    <property type="component" value="Unassembled WGS sequence"/>
</dbReference>
<sequence length="792" mass="83673">MKITALLFSLMFTFCIYAQVGVGTTTPDPSAVLDITATNQGVLVPRVALTDVADATVPINAPATGLLIWNTNGAVTGGSGVGFYFFNGAQWVAIQQAQVDDADFYEEGTTTAPDDINDDMYTQGNIGIGQVTADYKLDITEDTGLKAVDISVTGDVDGNRVAIDNNISGTQNPGIANQIYGLRNTIFSGGGFGVYGVENRLSGNYSSLKNTVSNVIDGGTGNHFGISNSLSGSDPTTSNLRIGVQNQFNYNDPSNGSERGISTIFSGTSTGTKYGVFSSFEFTSDATLYGMFNRTDFSSGNGSQFGVYNLLSSEGSGFLYGGHNYFRGSGTGNNTGLFNGFESLGGSEYYGLHNEFSGSSTVERGVFNNFVQSDSANRYGLYNIFDSTDSLSPTDYGVFTIMTGNSTSNQYGIYQSIGTTGAGTHYGFFNQLNGGGGLKFAIENEITIPNSAEGTGVHSTLSAATSSASATGSHNEFLGSASEMTGVKNEFSGSEALQTKGVDNDFSGFTVTGSNNYGLFSIFNNNSNGSQYGTYNQFTSALGEMYGTANLVSGGTQRFYGLYNQVTSTASSTEDKYGVYNVFDSAAGGAHYGVYSSVLKAGSYAGYFLGDVSIGTTAVNTYILPDSDGIAGQIMQTDGAGNVDWVDNNDNSTLSLVRVNLSSTYNQSATGATWVNIDFDNEIFDTNAEFNTATNTFTAASAGYYRVNASYHTTAQSNTGYFGIAIYVNGTLYAESTHNHHNVGDVMRQVNCLVALAVSDTVEVRIRAESNAVDIDGFGGKTFMEIEQVKRN</sequence>
<evidence type="ECO:0000256" key="1">
    <source>
        <dbReference type="SAM" id="SignalP"/>
    </source>
</evidence>
<dbReference type="InterPro" id="IPR008983">
    <property type="entry name" value="Tumour_necrosis_fac-like_dom"/>
</dbReference>
<organism evidence="2 3">
    <name type="scientific">Winogradskyella aquimaris</name>
    <dbReference type="NCBI Taxonomy" id="864074"/>
    <lineage>
        <taxon>Bacteria</taxon>
        <taxon>Pseudomonadati</taxon>
        <taxon>Bacteroidota</taxon>
        <taxon>Flavobacteriia</taxon>
        <taxon>Flavobacteriales</taxon>
        <taxon>Flavobacteriaceae</taxon>
        <taxon>Winogradskyella</taxon>
    </lineage>
</organism>
<feature type="chain" id="PRO_5046590511" description="C1q domain-containing protein" evidence="1">
    <location>
        <begin position="19"/>
        <end position="792"/>
    </location>
</feature>